<feature type="domain" description="MEDS" evidence="3">
    <location>
        <begin position="13"/>
        <end position="157"/>
    </location>
</feature>
<dbReference type="PANTHER" id="PTHR35526:SF3">
    <property type="entry name" value="ANTI-SIGMA-F FACTOR RSBW"/>
    <property type="match status" value="1"/>
</dbReference>
<dbReference type="Proteomes" id="UP000590749">
    <property type="component" value="Unassembled WGS sequence"/>
</dbReference>
<feature type="domain" description="Histidine kinase/HSP90-like ATPase" evidence="2">
    <location>
        <begin position="201"/>
        <end position="308"/>
    </location>
</feature>
<keyword evidence="1" id="KW-0723">Serine/threonine-protein kinase</keyword>
<dbReference type="CDD" id="cd16936">
    <property type="entry name" value="HATPase_RsbW-like"/>
    <property type="match status" value="1"/>
</dbReference>
<evidence type="ECO:0000259" key="3">
    <source>
        <dbReference type="Pfam" id="PF14417"/>
    </source>
</evidence>
<dbReference type="NCBIfam" id="NF041045">
    <property type="entry name" value="RsbA_anti_sig"/>
    <property type="match status" value="1"/>
</dbReference>
<dbReference type="Gene3D" id="3.30.565.10">
    <property type="entry name" value="Histidine kinase-like ATPase, C-terminal domain"/>
    <property type="match status" value="1"/>
</dbReference>
<dbReference type="InterPro" id="IPR025847">
    <property type="entry name" value="MEDS_domain"/>
</dbReference>
<dbReference type="GO" id="GO:0004674">
    <property type="term" value="F:protein serine/threonine kinase activity"/>
    <property type="evidence" value="ECO:0007669"/>
    <property type="project" value="UniProtKB-KW"/>
</dbReference>
<dbReference type="InterPro" id="IPR036890">
    <property type="entry name" value="HATPase_C_sf"/>
</dbReference>
<dbReference type="SUPFAM" id="SSF55874">
    <property type="entry name" value="ATPase domain of HSP90 chaperone/DNA topoisomerase II/histidine kinase"/>
    <property type="match status" value="1"/>
</dbReference>
<gene>
    <name evidence="4" type="ORF">FHR83_001892</name>
</gene>
<dbReference type="RefSeq" id="WP_183218545.1">
    <property type="nucleotide sequence ID" value="NZ_BMPW01000024.1"/>
</dbReference>
<dbReference type="EMBL" id="JACHXF010000003">
    <property type="protein sequence ID" value="MBB3094240.1"/>
    <property type="molecule type" value="Genomic_DNA"/>
</dbReference>
<evidence type="ECO:0000313" key="5">
    <source>
        <dbReference type="Proteomes" id="UP000590749"/>
    </source>
</evidence>
<dbReference type="InterPro" id="IPR047718">
    <property type="entry name" value="RsbA-like_anti_sig"/>
</dbReference>
<evidence type="ECO:0000313" key="4">
    <source>
        <dbReference type="EMBL" id="MBB3094240.1"/>
    </source>
</evidence>
<reference evidence="4 5" key="1">
    <citation type="submission" date="2020-08" db="EMBL/GenBank/DDBJ databases">
        <title>Genomic Encyclopedia of Type Strains, Phase III (KMG-III): the genomes of soil and plant-associated and newly described type strains.</title>
        <authorList>
            <person name="Whitman W."/>
        </authorList>
    </citation>
    <scope>NUCLEOTIDE SEQUENCE [LARGE SCALE GENOMIC DNA]</scope>
    <source>
        <strain evidence="4 5">CECT 3287</strain>
    </source>
</reference>
<dbReference type="Pfam" id="PF14417">
    <property type="entry name" value="MEDS"/>
    <property type="match status" value="1"/>
</dbReference>
<evidence type="ECO:0000256" key="1">
    <source>
        <dbReference type="ARBA" id="ARBA00022527"/>
    </source>
</evidence>
<comment type="caution">
    <text evidence="4">The sequence shown here is derived from an EMBL/GenBank/DDBJ whole genome shotgun (WGS) entry which is preliminary data.</text>
</comment>
<accession>A0A7W5FDE6</accession>
<keyword evidence="1" id="KW-0808">Transferase</keyword>
<organism evidence="4 5">
    <name type="scientific">Actinoplanes campanulatus</name>
    <dbReference type="NCBI Taxonomy" id="113559"/>
    <lineage>
        <taxon>Bacteria</taxon>
        <taxon>Bacillati</taxon>
        <taxon>Actinomycetota</taxon>
        <taxon>Actinomycetes</taxon>
        <taxon>Micromonosporales</taxon>
        <taxon>Micromonosporaceae</taxon>
        <taxon>Actinoplanes</taxon>
    </lineage>
</organism>
<protein>
    <submittedName>
        <fullName evidence="4">Anti-sigma regulatory factor (Ser/Thr protein kinase)</fullName>
    </submittedName>
</protein>
<proteinExistence type="predicted"/>
<dbReference type="PANTHER" id="PTHR35526">
    <property type="entry name" value="ANTI-SIGMA-F FACTOR RSBW-RELATED"/>
    <property type="match status" value="1"/>
</dbReference>
<name>A0A7W5FDE6_9ACTN</name>
<dbReference type="AlphaFoldDB" id="A0A7W5FDE6"/>
<evidence type="ECO:0000259" key="2">
    <source>
        <dbReference type="Pfam" id="PF13581"/>
    </source>
</evidence>
<dbReference type="Pfam" id="PF13581">
    <property type="entry name" value="HATPase_c_2"/>
    <property type="match status" value="1"/>
</dbReference>
<sequence length="312" mass="33242">MTLTATGDGAVFDHPGLLYDSRARYLSGVTGFVREAVDAGDAVLVAVPPPNLETLRESLTDVAGRVTFADMTVAGRNPGRIIPGVLLAFAAAHPDRRVSIVGEPVWPGRTDLEYPACAAHEALINVVFAGRDVAILCPYDVGRLDPARVRDAWRTHPVMIVDGARRPSPWYDDPYVTAAAFNQPLPKVPVTAATLTYRHAADLAAVRRFVTAETACLDPDRGGDLLIAVNELAENTIAHTGGDGTVSIWAETGRLVCQIDDRGHLSDPLAGRIPPPPDAEGGRGLILANRLCDLVRVHTGGDGTSIRLHMGF</sequence>
<dbReference type="InterPro" id="IPR003594">
    <property type="entry name" value="HATPase_dom"/>
</dbReference>
<keyword evidence="1" id="KW-0418">Kinase</keyword>
<dbReference type="InterPro" id="IPR050267">
    <property type="entry name" value="Anti-sigma-factor_SerPK"/>
</dbReference>
<keyword evidence="5" id="KW-1185">Reference proteome</keyword>